<dbReference type="EMBL" id="JAWXYG010000012">
    <property type="protein sequence ID" value="KAK4256596.1"/>
    <property type="molecule type" value="Genomic_DNA"/>
</dbReference>
<proteinExistence type="predicted"/>
<feature type="compositionally biased region" description="Basic and acidic residues" evidence="1">
    <location>
        <begin position="317"/>
        <end position="334"/>
    </location>
</feature>
<protein>
    <recommendedName>
        <fullName evidence="2">Homologous recombination OB-fold protein OB-fold domain-containing protein</fullName>
    </recommendedName>
</protein>
<evidence type="ECO:0000259" key="2">
    <source>
        <dbReference type="Pfam" id="PF15072"/>
    </source>
</evidence>
<organism evidence="3 4">
    <name type="scientific">Acacia crassicarpa</name>
    <name type="common">northern wattle</name>
    <dbReference type="NCBI Taxonomy" id="499986"/>
    <lineage>
        <taxon>Eukaryota</taxon>
        <taxon>Viridiplantae</taxon>
        <taxon>Streptophyta</taxon>
        <taxon>Embryophyta</taxon>
        <taxon>Tracheophyta</taxon>
        <taxon>Spermatophyta</taxon>
        <taxon>Magnoliopsida</taxon>
        <taxon>eudicotyledons</taxon>
        <taxon>Gunneridae</taxon>
        <taxon>Pentapetalae</taxon>
        <taxon>rosids</taxon>
        <taxon>fabids</taxon>
        <taxon>Fabales</taxon>
        <taxon>Fabaceae</taxon>
        <taxon>Caesalpinioideae</taxon>
        <taxon>mimosoid clade</taxon>
        <taxon>Acacieae</taxon>
        <taxon>Acacia</taxon>
    </lineage>
</organism>
<dbReference type="PANTHER" id="PTHR14523">
    <property type="entry name" value="UNCHARACTERIZED PROTEIN C17ORF53 HOMOLOG"/>
    <property type="match status" value="1"/>
</dbReference>
<feature type="domain" description="Homologous recombination OB-fold protein OB-fold" evidence="2">
    <location>
        <begin position="169"/>
        <end position="254"/>
    </location>
</feature>
<accession>A0AAE1IS67</accession>
<dbReference type="Pfam" id="PF15072">
    <property type="entry name" value="HROB"/>
    <property type="match status" value="1"/>
</dbReference>
<dbReference type="InterPro" id="IPR058570">
    <property type="entry name" value="HROB_OB"/>
</dbReference>
<dbReference type="GO" id="GO:0000725">
    <property type="term" value="P:recombinational repair"/>
    <property type="evidence" value="ECO:0007669"/>
    <property type="project" value="InterPro"/>
</dbReference>
<evidence type="ECO:0000313" key="3">
    <source>
        <dbReference type="EMBL" id="KAK4256596.1"/>
    </source>
</evidence>
<reference evidence="3" key="1">
    <citation type="submission" date="2023-10" db="EMBL/GenBank/DDBJ databases">
        <title>Chromosome-level genome of the transformable northern wattle, Acacia crassicarpa.</title>
        <authorList>
            <person name="Massaro I."/>
            <person name="Sinha N.R."/>
            <person name="Poethig S."/>
            <person name="Leichty A.R."/>
        </authorList>
    </citation>
    <scope>NUCLEOTIDE SEQUENCE</scope>
    <source>
        <strain evidence="3">Acra3RX</strain>
        <tissue evidence="3">Leaf</tissue>
    </source>
</reference>
<comment type="caution">
    <text evidence="3">The sequence shown here is derived from an EMBL/GenBank/DDBJ whole genome shotgun (WGS) entry which is preliminary data.</text>
</comment>
<dbReference type="PANTHER" id="PTHR14523:SF1">
    <property type="entry name" value="HOMOLOGOUS RECOMBINATION OB-FOLD PROTEIN"/>
    <property type="match status" value="1"/>
</dbReference>
<feature type="region of interest" description="Disordered" evidence="1">
    <location>
        <begin position="317"/>
        <end position="406"/>
    </location>
</feature>
<dbReference type="Proteomes" id="UP001293593">
    <property type="component" value="Unassembled WGS sequence"/>
</dbReference>
<gene>
    <name evidence="3" type="ORF">QN277_006300</name>
</gene>
<sequence length="430" mass="46964">MEPWEALDIDDSDLSSFLRPCKRHHPDCPPEASHAVAEANASKHLLISQRDLHSSPETLTASHSQSLLPQARPAALPHRLIPGPAGVVQAAMQRRALGRQSLLEDAEDCIPTQEFIRRVVQNGDDNDHDFNTNAWHRALGWLRREGMVNRNSVAFGTPLSSIKKQINIERVAQVIAVIKSCTPNGLGDLMLTLKDPSGTIGASVHRKVFTEGELGNDIKAGSVLVLQKVAVFSPTRSICHLNITLRNIVKIFSEGSEHASEIYPTTLRRTAPSIEGDEKLSMLDNALFLPRERTEDINSNPSLHLGFEDMEVIDKQKGDEKASGSIGAKEDSESNHSASGSMAERAEALSGVEVETEMEKQSNPVELGGASSARIAQNNGSSAYLADTSESHGQETGSVERMDTNRELLIPKNSIPLWTEEQLDELLAFD</sequence>
<feature type="compositionally biased region" description="Basic and acidic residues" evidence="1">
    <location>
        <begin position="389"/>
        <end position="406"/>
    </location>
</feature>
<keyword evidence="4" id="KW-1185">Reference proteome</keyword>
<evidence type="ECO:0000256" key="1">
    <source>
        <dbReference type="SAM" id="MobiDB-lite"/>
    </source>
</evidence>
<dbReference type="InterPro" id="IPR028045">
    <property type="entry name" value="HROB"/>
</dbReference>
<dbReference type="AlphaFoldDB" id="A0AAE1IS67"/>
<evidence type="ECO:0000313" key="4">
    <source>
        <dbReference type="Proteomes" id="UP001293593"/>
    </source>
</evidence>
<name>A0AAE1IS67_9FABA</name>